<keyword evidence="1" id="KW-0472">Membrane</keyword>
<sequence length="118" mass="12976">MITIDELKEFEQSILTGVIVGVGSLVLLFSSGSRIMIQCPFQCGKKSHLKSGHGEDLTTSILLFPTLNQKVESCPMLNGEILTICFSNENYIRIIPEKNGFESYVITTSLGDYPVIAC</sequence>
<dbReference type="RefSeq" id="WP_110025409.1">
    <property type="nucleotide sequence ID" value="NZ_QGTS01000004.1"/>
</dbReference>
<evidence type="ECO:0000313" key="2">
    <source>
        <dbReference type="EMBL" id="PWW10042.1"/>
    </source>
</evidence>
<gene>
    <name evidence="2" type="ORF">DES37_104140</name>
</gene>
<keyword evidence="1" id="KW-1133">Transmembrane helix</keyword>
<dbReference type="OrthoDB" id="9133357at2"/>
<name>A0A317Q237_9ENTR</name>
<evidence type="ECO:0000313" key="3">
    <source>
        <dbReference type="Proteomes" id="UP000246744"/>
    </source>
</evidence>
<reference evidence="2 3" key="1">
    <citation type="submission" date="2018-05" db="EMBL/GenBank/DDBJ databases">
        <title>Genomic Encyclopedia of Type Strains, Phase IV (KMG-IV): sequencing the most valuable type-strain genomes for metagenomic binning, comparative biology and taxonomic classification.</title>
        <authorList>
            <person name="Goeker M."/>
        </authorList>
    </citation>
    <scope>NUCLEOTIDE SEQUENCE [LARGE SCALE GENOMIC DNA]</scope>
    <source>
        <strain evidence="2 3">DSM 19579</strain>
    </source>
</reference>
<evidence type="ECO:0000256" key="1">
    <source>
        <dbReference type="SAM" id="Phobius"/>
    </source>
</evidence>
<keyword evidence="1" id="KW-0812">Transmembrane</keyword>
<dbReference type="EMBL" id="QGTS01000004">
    <property type="protein sequence ID" value="PWW10042.1"/>
    <property type="molecule type" value="Genomic_DNA"/>
</dbReference>
<proteinExistence type="predicted"/>
<dbReference type="AlphaFoldDB" id="A0A317Q237"/>
<protein>
    <submittedName>
        <fullName evidence="2">Uncharacterized protein</fullName>
    </submittedName>
</protein>
<keyword evidence="3" id="KW-1185">Reference proteome</keyword>
<organism evidence="2 3">
    <name type="scientific">Mangrovibacter plantisponsor</name>
    <dbReference type="NCBI Taxonomy" id="451513"/>
    <lineage>
        <taxon>Bacteria</taxon>
        <taxon>Pseudomonadati</taxon>
        <taxon>Pseudomonadota</taxon>
        <taxon>Gammaproteobacteria</taxon>
        <taxon>Enterobacterales</taxon>
        <taxon>Enterobacteriaceae</taxon>
        <taxon>Mangrovibacter</taxon>
    </lineage>
</organism>
<dbReference type="Proteomes" id="UP000246744">
    <property type="component" value="Unassembled WGS sequence"/>
</dbReference>
<feature type="transmembrane region" description="Helical" evidence="1">
    <location>
        <begin position="12"/>
        <end position="29"/>
    </location>
</feature>
<comment type="caution">
    <text evidence="2">The sequence shown here is derived from an EMBL/GenBank/DDBJ whole genome shotgun (WGS) entry which is preliminary data.</text>
</comment>
<accession>A0A317Q237</accession>